<dbReference type="GO" id="GO:0016874">
    <property type="term" value="F:ligase activity"/>
    <property type="evidence" value="ECO:0007669"/>
    <property type="project" value="UniProtKB-KW"/>
</dbReference>
<evidence type="ECO:0000313" key="8">
    <source>
        <dbReference type="Proteomes" id="UP000474802"/>
    </source>
</evidence>
<keyword evidence="8" id="KW-1185">Reference proteome</keyword>
<reference evidence="7 8" key="2">
    <citation type="submission" date="2020-03" db="EMBL/GenBank/DDBJ databases">
        <title>Devosia chinhatensis sp. nov., isolated from a hexachlorocyclohexane (HCH) dump site in India.</title>
        <authorList>
            <person name="Kumar M."/>
            <person name="Lal R."/>
        </authorList>
    </citation>
    <scope>NUCLEOTIDE SEQUENCE [LARGE SCALE GENOMIC DNA]</scope>
    <source>
        <strain evidence="7 8">H239</strain>
    </source>
</reference>
<evidence type="ECO:0000256" key="4">
    <source>
        <dbReference type="ARBA" id="ARBA00023136"/>
    </source>
</evidence>
<dbReference type="Pfam" id="PF04932">
    <property type="entry name" value="Wzy_C"/>
    <property type="match status" value="1"/>
</dbReference>
<feature type="transmembrane region" description="Helical" evidence="5">
    <location>
        <begin position="288"/>
        <end position="311"/>
    </location>
</feature>
<feature type="transmembrane region" description="Helical" evidence="5">
    <location>
        <begin position="75"/>
        <end position="92"/>
    </location>
</feature>
<organism evidence="7 8">
    <name type="scientific">Devosia aurantiaca</name>
    <dbReference type="NCBI Taxonomy" id="2714858"/>
    <lineage>
        <taxon>Bacteria</taxon>
        <taxon>Pseudomonadati</taxon>
        <taxon>Pseudomonadota</taxon>
        <taxon>Alphaproteobacteria</taxon>
        <taxon>Hyphomicrobiales</taxon>
        <taxon>Devosiaceae</taxon>
        <taxon>Devosia</taxon>
    </lineage>
</organism>
<gene>
    <name evidence="7" type="ORF">G5575_09535</name>
</gene>
<dbReference type="EMBL" id="JAALFG010000002">
    <property type="protein sequence ID" value="NGP17866.1"/>
    <property type="molecule type" value="Genomic_DNA"/>
</dbReference>
<feature type="domain" description="O-antigen ligase-related" evidence="6">
    <location>
        <begin position="165"/>
        <end position="303"/>
    </location>
</feature>
<feature type="transmembrane region" description="Helical" evidence="5">
    <location>
        <begin position="145"/>
        <end position="173"/>
    </location>
</feature>
<reference evidence="7 8" key="1">
    <citation type="submission" date="2020-02" db="EMBL/GenBank/DDBJ databases">
        <authorList>
            <person name="Khan S.A."/>
            <person name="Jeon C.O."/>
            <person name="Chun B.H."/>
        </authorList>
    </citation>
    <scope>NUCLEOTIDE SEQUENCE [LARGE SCALE GENOMIC DNA]</scope>
    <source>
        <strain evidence="7 8">H239</strain>
    </source>
</reference>
<name>A0A6M1SMV2_9HYPH</name>
<dbReference type="RefSeq" id="WP_164534114.1">
    <property type="nucleotide sequence ID" value="NZ_JAALFG010000002.1"/>
</dbReference>
<keyword evidence="7" id="KW-0436">Ligase</keyword>
<keyword evidence="3 5" id="KW-1133">Transmembrane helix</keyword>
<evidence type="ECO:0000256" key="3">
    <source>
        <dbReference type="ARBA" id="ARBA00022989"/>
    </source>
</evidence>
<proteinExistence type="predicted"/>
<feature type="transmembrane region" description="Helical" evidence="5">
    <location>
        <begin position="104"/>
        <end position="125"/>
    </location>
</feature>
<protein>
    <submittedName>
        <fullName evidence="7">O-antigen ligase family protein</fullName>
    </submittedName>
</protein>
<sequence length="373" mass="39369">MGFLDGVSPLGYLLGSDPLAIQILALGTKLVLALTFLRFVRVSSAVLLVASILLAMTLTGALTDAAHGQFSAVATLRYLAFTVSLLLTLALVGREHVAAYCRYLVVTPLLVAACHIALAHLGALASNGSRVFYVGGGHPNLGGEIAAAAAFAAAVAFRPRLALLILAVFFYSALLMQARAALIVIALIGIVVVAKVMVTGWSKNWLALVLVQAPLLGAIVLIANWTFVTSLLDAVLLIDDPSRGVESGAVGRYQQWALGWELFAQSPLFGTGLAVFESGGVDSPHNAFLFGLSQHGILSIAFWAVIARALIRCLKVDPWFAAMALSFAVLLMLNDRFINLNQYPFCFFALVLIVGGSKRGAPLSAPSTRLVPA</sequence>
<keyword evidence="4 5" id="KW-0472">Membrane</keyword>
<dbReference type="GO" id="GO:0016020">
    <property type="term" value="C:membrane"/>
    <property type="evidence" value="ECO:0007669"/>
    <property type="project" value="UniProtKB-SubCell"/>
</dbReference>
<comment type="subcellular location">
    <subcellularLocation>
        <location evidence="1">Membrane</location>
        <topology evidence="1">Multi-pass membrane protein</topology>
    </subcellularLocation>
</comment>
<evidence type="ECO:0000256" key="5">
    <source>
        <dbReference type="SAM" id="Phobius"/>
    </source>
</evidence>
<comment type="caution">
    <text evidence="7">The sequence shown here is derived from an EMBL/GenBank/DDBJ whole genome shotgun (WGS) entry which is preliminary data.</text>
</comment>
<dbReference type="Proteomes" id="UP000474802">
    <property type="component" value="Unassembled WGS sequence"/>
</dbReference>
<feature type="transmembrane region" description="Helical" evidence="5">
    <location>
        <begin position="213"/>
        <end position="238"/>
    </location>
</feature>
<dbReference type="AlphaFoldDB" id="A0A6M1SMV2"/>
<feature type="transmembrane region" description="Helical" evidence="5">
    <location>
        <begin position="180"/>
        <end position="201"/>
    </location>
</feature>
<feature type="transmembrane region" description="Helical" evidence="5">
    <location>
        <begin position="20"/>
        <end position="37"/>
    </location>
</feature>
<feature type="transmembrane region" description="Helical" evidence="5">
    <location>
        <begin position="318"/>
        <end position="334"/>
    </location>
</feature>
<evidence type="ECO:0000259" key="6">
    <source>
        <dbReference type="Pfam" id="PF04932"/>
    </source>
</evidence>
<evidence type="ECO:0000256" key="1">
    <source>
        <dbReference type="ARBA" id="ARBA00004141"/>
    </source>
</evidence>
<keyword evidence="2 5" id="KW-0812">Transmembrane</keyword>
<feature type="transmembrane region" description="Helical" evidence="5">
    <location>
        <begin position="44"/>
        <end position="63"/>
    </location>
</feature>
<evidence type="ECO:0000313" key="7">
    <source>
        <dbReference type="EMBL" id="NGP17866.1"/>
    </source>
</evidence>
<evidence type="ECO:0000256" key="2">
    <source>
        <dbReference type="ARBA" id="ARBA00022692"/>
    </source>
</evidence>
<dbReference type="InterPro" id="IPR007016">
    <property type="entry name" value="O-antigen_ligase-rel_domated"/>
</dbReference>
<accession>A0A6M1SMV2</accession>